<dbReference type="InterPro" id="IPR007627">
    <property type="entry name" value="RNA_pol_sigma70_r2"/>
</dbReference>
<comment type="similarity">
    <text evidence="1">Belongs to the sigma-70 factor family. ECF subfamily.</text>
</comment>
<dbReference type="Pfam" id="PF04542">
    <property type="entry name" value="Sigma70_r2"/>
    <property type="match status" value="1"/>
</dbReference>
<proteinExistence type="inferred from homology"/>
<dbReference type="InterPro" id="IPR013324">
    <property type="entry name" value="RNA_pol_sigma_r3/r4-like"/>
</dbReference>
<dbReference type="SMART" id="SM00421">
    <property type="entry name" value="HTH_LUXR"/>
    <property type="match status" value="1"/>
</dbReference>
<dbReference type="InterPro" id="IPR014284">
    <property type="entry name" value="RNA_pol_sigma-70_dom"/>
</dbReference>
<dbReference type="InterPro" id="IPR000792">
    <property type="entry name" value="Tscrpt_reg_LuxR_C"/>
</dbReference>
<keyword evidence="4" id="KW-0804">Transcription</keyword>
<dbReference type="RefSeq" id="WP_369327635.1">
    <property type="nucleotide sequence ID" value="NZ_JAULBC010000001.1"/>
</dbReference>
<protein>
    <submittedName>
        <fullName evidence="6">RNA polymerase sigma-70 factor</fullName>
    </submittedName>
</protein>
<dbReference type="SUPFAM" id="SSF88946">
    <property type="entry name" value="Sigma2 domain of RNA polymerase sigma factors"/>
    <property type="match status" value="1"/>
</dbReference>
<name>A0ABV3Z8P7_9BACT</name>
<dbReference type="InterPro" id="IPR013249">
    <property type="entry name" value="RNA_pol_sigma70_r4_t2"/>
</dbReference>
<evidence type="ECO:0000256" key="1">
    <source>
        <dbReference type="ARBA" id="ARBA00010641"/>
    </source>
</evidence>
<dbReference type="PANTHER" id="PTHR43133">
    <property type="entry name" value="RNA POLYMERASE ECF-TYPE SIGMA FACTO"/>
    <property type="match status" value="1"/>
</dbReference>
<evidence type="ECO:0000313" key="6">
    <source>
        <dbReference type="EMBL" id="MEX6686244.1"/>
    </source>
</evidence>
<comment type="caution">
    <text evidence="6">The sequence shown here is derived from an EMBL/GenBank/DDBJ whole genome shotgun (WGS) entry which is preliminary data.</text>
</comment>
<dbReference type="Gene3D" id="1.10.1740.10">
    <property type="match status" value="1"/>
</dbReference>
<dbReference type="Proteomes" id="UP001560573">
    <property type="component" value="Unassembled WGS sequence"/>
</dbReference>
<dbReference type="InterPro" id="IPR013325">
    <property type="entry name" value="RNA_pol_sigma_r2"/>
</dbReference>
<dbReference type="NCBIfam" id="TIGR02985">
    <property type="entry name" value="Sig70_bacteroi1"/>
    <property type="match status" value="1"/>
</dbReference>
<evidence type="ECO:0000256" key="2">
    <source>
        <dbReference type="ARBA" id="ARBA00023015"/>
    </source>
</evidence>
<evidence type="ECO:0000256" key="3">
    <source>
        <dbReference type="ARBA" id="ARBA00023082"/>
    </source>
</evidence>
<sequence>MTLTDSCADEPLMLQISKGDENAFQQLFYQYKDKLYAFAFRLTESNETAEDIVHDTFLKLWLNKEKLTEVKNVNAYIYKAAHNNIYNAFRRKAKETLILSELKKELSIEVDDTDNRILLNEAQLLIDNAIDKLTPQQREVFKMSRKEGLKTEEIAQRLNISLFTVKKHLTNAINYLRKEVANSYRLEVVLFALYMLRR</sequence>
<dbReference type="PANTHER" id="PTHR43133:SF46">
    <property type="entry name" value="RNA POLYMERASE SIGMA-70 FACTOR ECF SUBFAMILY"/>
    <property type="match status" value="1"/>
</dbReference>
<dbReference type="InterPro" id="IPR014327">
    <property type="entry name" value="RNA_pol_sigma70_bacteroid"/>
</dbReference>
<evidence type="ECO:0000313" key="7">
    <source>
        <dbReference type="Proteomes" id="UP001560573"/>
    </source>
</evidence>
<organism evidence="6 7">
    <name type="scientific">Danxiaibacter flavus</name>
    <dbReference type="NCBI Taxonomy" id="3049108"/>
    <lineage>
        <taxon>Bacteria</taxon>
        <taxon>Pseudomonadati</taxon>
        <taxon>Bacteroidota</taxon>
        <taxon>Chitinophagia</taxon>
        <taxon>Chitinophagales</taxon>
        <taxon>Chitinophagaceae</taxon>
        <taxon>Danxiaibacter</taxon>
    </lineage>
</organism>
<evidence type="ECO:0000256" key="4">
    <source>
        <dbReference type="ARBA" id="ARBA00023163"/>
    </source>
</evidence>
<dbReference type="CDD" id="cd06171">
    <property type="entry name" value="Sigma70_r4"/>
    <property type="match status" value="1"/>
</dbReference>
<dbReference type="NCBIfam" id="TIGR02937">
    <property type="entry name" value="sigma70-ECF"/>
    <property type="match status" value="1"/>
</dbReference>
<keyword evidence="7" id="KW-1185">Reference proteome</keyword>
<accession>A0ABV3Z8P7</accession>
<keyword evidence="3" id="KW-0731">Sigma factor</keyword>
<dbReference type="InterPro" id="IPR036388">
    <property type="entry name" value="WH-like_DNA-bd_sf"/>
</dbReference>
<dbReference type="Gene3D" id="1.10.10.10">
    <property type="entry name" value="Winged helix-like DNA-binding domain superfamily/Winged helix DNA-binding domain"/>
    <property type="match status" value="1"/>
</dbReference>
<gene>
    <name evidence="6" type="ORF">QTN47_01995</name>
</gene>
<dbReference type="EMBL" id="JAULBC010000001">
    <property type="protein sequence ID" value="MEX6686244.1"/>
    <property type="molecule type" value="Genomic_DNA"/>
</dbReference>
<dbReference type="SUPFAM" id="SSF88659">
    <property type="entry name" value="Sigma3 and sigma4 domains of RNA polymerase sigma factors"/>
    <property type="match status" value="1"/>
</dbReference>
<feature type="domain" description="HTH luxR-type" evidence="5">
    <location>
        <begin position="130"/>
        <end position="192"/>
    </location>
</feature>
<dbReference type="InterPro" id="IPR039425">
    <property type="entry name" value="RNA_pol_sigma-70-like"/>
</dbReference>
<evidence type="ECO:0000259" key="5">
    <source>
        <dbReference type="SMART" id="SM00421"/>
    </source>
</evidence>
<dbReference type="Pfam" id="PF08281">
    <property type="entry name" value="Sigma70_r4_2"/>
    <property type="match status" value="1"/>
</dbReference>
<reference evidence="6 7" key="1">
    <citation type="submission" date="2023-07" db="EMBL/GenBank/DDBJ databases">
        <authorList>
            <person name="Lian W.-H."/>
        </authorList>
    </citation>
    <scope>NUCLEOTIDE SEQUENCE [LARGE SCALE GENOMIC DNA]</scope>
    <source>
        <strain evidence="6 7">SYSU DXS3180</strain>
    </source>
</reference>
<keyword evidence="2" id="KW-0805">Transcription regulation</keyword>